<dbReference type="InterPro" id="IPR006197">
    <property type="entry name" value="Peptidase_S24_LexA"/>
</dbReference>
<dbReference type="GO" id="GO:0009432">
    <property type="term" value="P:SOS response"/>
    <property type="evidence" value="ECO:0007669"/>
    <property type="project" value="UniProtKB-KW"/>
</dbReference>
<dbReference type="STRING" id="49186.SAMN05421647_10387"/>
<dbReference type="InterPro" id="IPR050077">
    <property type="entry name" value="LexA_repressor"/>
</dbReference>
<dbReference type="EMBL" id="FTMN01000003">
    <property type="protein sequence ID" value="SIQ23331.1"/>
    <property type="molecule type" value="Genomic_DNA"/>
</dbReference>
<keyword evidence="10" id="KW-1185">Reference proteome</keyword>
<keyword evidence="2" id="KW-0227">DNA damage</keyword>
<accession>A0A1N6R357</accession>
<dbReference type="eggNOG" id="COG1974">
    <property type="taxonomic scope" value="Bacteria"/>
</dbReference>
<proteinExistence type="inferred from homology"/>
<evidence type="ECO:0000256" key="6">
    <source>
        <dbReference type="ARBA" id="ARBA00023236"/>
    </source>
</evidence>
<keyword evidence="4 7" id="KW-0068">Autocatalytic cleavage</keyword>
<organism evidence="9 10">
    <name type="scientific">Marinobacterium stanieri</name>
    <dbReference type="NCBI Taxonomy" id="49186"/>
    <lineage>
        <taxon>Bacteria</taxon>
        <taxon>Pseudomonadati</taxon>
        <taxon>Pseudomonadota</taxon>
        <taxon>Gammaproteobacteria</taxon>
        <taxon>Oceanospirillales</taxon>
        <taxon>Oceanospirillaceae</taxon>
        <taxon>Marinobacterium</taxon>
    </lineage>
</organism>
<comment type="similarity">
    <text evidence="1 7">Belongs to the peptidase S24 family.</text>
</comment>
<evidence type="ECO:0000256" key="2">
    <source>
        <dbReference type="ARBA" id="ARBA00022763"/>
    </source>
</evidence>
<keyword evidence="5" id="KW-0234">DNA repair</keyword>
<reference evidence="9 10" key="1">
    <citation type="submission" date="2017-01" db="EMBL/GenBank/DDBJ databases">
        <authorList>
            <person name="Mah S.A."/>
            <person name="Swanson W.J."/>
            <person name="Moy G.W."/>
            <person name="Vacquier V.D."/>
        </authorList>
    </citation>
    <scope>NUCLEOTIDE SEQUENCE [LARGE SCALE GENOMIC DNA]</scope>
    <source>
        <strain evidence="9 10">DSM 7027</strain>
    </source>
</reference>
<dbReference type="Pfam" id="PF00717">
    <property type="entry name" value="Peptidase_S24"/>
    <property type="match status" value="1"/>
</dbReference>
<gene>
    <name evidence="9" type="ORF">SAMN05421647_10387</name>
</gene>
<evidence type="ECO:0000313" key="10">
    <source>
        <dbReference type="Proteomes" id="UP000186895"/>
    </source>
</evidence>
<keyword evidence="6" id="KW-0742">SOS response</keyword>
<feature type="domain" description="Peptidase S24/S26A/S26B/S26C" evidence="8">
    <location>
        <begin position="18"/>
        <end position="133"/>
    </location>
</feature>
<evidence type="ECO:0000256" key="1">
    <source>
        <dbReference type="ARBA" id="ARBA00007484"/>
    </source>
</evidence>
<dbReference type="RefSeq" id="WP_076462253.1">
    <property type="nucleotide sequence ID" value="NZ_FTMN01000003.1"/>
</dbReference>
<evidence type="ECO:0000259" key="8">
    <source>
        <dbReference type="Pfam" id="PF00717"/>
    </source>
</evidence>
<evidence type="ECO:0000313" key="9">
    <source>
        <dbReference type="EMBL" id="SIQ23331.1"/>
    </source>
</evidence>
<dbReference type="GO" id="GO:0016787">
    <property type="term" value="F:hydrolase activity"/>
    <property type="evidence" value="ECO:0007669"/>
    <property type="project" value="UniProtKB-KW"/>
</dbReference>
<evidence type="ECO:0000256" key="3">
    <source>
        <dbReference type="ARBA" id="ARBA00022801"/>
    </source>
</evidence>
<sequence>MNAVILARASTHTSLSIPLFMERVQAGFPSPAQDYVEQTLDLNDLCIHHPAATYFVRAEGDSMIEVGIFSGDILVVDSSLSPRHGDIVIASLNGEFTVKQLELKPHTRLLPRNPAYRPIRLPEDCELDVFGVVTNVIHSLRGPDR</sequence>
<dbReference type="GO" id="GO:0003677">
    <property type="term" value="F:DNA binding"/>
    <property type="evidence" value="ECO:0007669"/>
    <property type="project" value="InterPro"/>
</dbReference>
<dbReference type="AlphaFoldDB" id="A0A1N6R357"/>
<dbReference type="PANTHER" id="PTHR33516:SF2">
    <property type="entry name" value="LEXA REPRESSOR-RELATED"/>
    <property type="match status" value="1"/>
</dbReference>
<dbReference type="InterPro" id="IPR039418">
    <property type="entry name" value="LexA-like"/>
</dbReference>
<dbReference type="PRINTS" id="PR00726">
    <property type="entry name" value="LEXASERPTASE"/>
</dbReference>
<evidence type="ECO:0000256" key="7">
    <source>
        <dbReference type="RuleBase" id="RU003991"/>
    </source>
</evidence>
<dbReference type="InterPro" id="IPR015927">
    <property type="entry name" value="Peptidase_S24_S26A/B/C"/>
</dbReference>
<dbReference type="Gene3D" id="2.10.109.10">
    <property type="entry name" value="Umud Fragment, subunit A"/>
    <property type="match status" value="1"/>
</dbReference>
<evidence type="ECO:0000256" key="4">
    <source>
        <dbReference type="ARBA" id="ARBA00022813"/>
    </source>
</evidence>
<dbReference type="InterPro" id="IPR036286">
    <property type="entry name" value="LexA/Signal_pep-like_sf"/>
</dbReference>
<dbReference type="NCBIfam" id="NF007621">
    <property type="entry name" value="PRK10276.1"/>
    <property type="match status" value="1"/>
</dbReference>
<dbReference type="GO" id="GO:0006355">
    <property type="term" value="P:regulation of DNA-templated transcription"/>
    <property type="evidence" value="ECO:0007669"/>
    <property type="project" value="InterPro"/>
</dbReference>
<dbReference type="Proteomes" id="UP000186895">
    <property type="component" value="Unassembled WGS sequence"/>
</dbReference>
<keyword evidence="3 7" id="KW-0378">Hydrolase</keyword>
<dbReference type="PANTHER" id="PTHR33516">
    <property type="entry name" value="LEXA REPRESSOR"/>
    <property type="match status" value="1"/>
</dbReference>
<dbReference type="SUPFAM" id="SSF51306">
    <property type="entry name" value="LexA/Signal peptidase"/>
    <property type="match status" value="1"/>
</dbReference>
<dbReference type="CDD" id="cd06529">
    <property type="entry name" value="S24_LexA-like"/>
    <property type="match status" value="1"/>
</dbReference>
<evidence type="ECO:0000256" key="5">
    <source>
        <dbReference type="ARBA" id="ARBA00023204"/>
    </source>
</evidence>
<name>A0A1N6R357_9GAMM</name>
<dbReference type="GO" id="GO:0006281">
    <property type="term" value="P:DNA repair"/>
    <property type="evidence" value="ECO:0007669"/>
    <property type="project" value="UniProtKB-KW"/>
</dbReference>
<protein>
    <submittedName>
        <fullName evidence="9">SOS response UmuD protein. Serine peptidase. MEROPS family S24</fullName>
    </submittedName>
</protein>